<feature type="signal peptide" evidence="14">
    <location>
        <begin position="1"/>
        <end position="20"/>
    </location>
</feature>
<dbReference type="FunFam" id="3.40.30.10:FF:000143">
    <property type="entry name" value="Protein disulfide-isomerase"/>
    <property type="match status" value="1"/>
</dbReference>
<dbReference type="EMBL" id="BAABME010001158">
    <property type="protein sequence ID" value="GAA0147918.1"/>
    <property type="molecule type" value="Genomic_DNA"/>
</dbReference>
<dbReference type="NCBIfam" id="TIGR01130">
    <property type="entry name" value="ER_PDI_fam"/>
    <property type="match status" value="1"/>
</dbReference>
<dbReference type="FunFam" id="3.40.30.10:FF:000107">
    <property type="entry name" value="Protein disulfide-isomerase 5-2"/>
    <property type="match status" value="1"/>
</dbReference>
<evidence type="ECO:0000256" key="8">
    <source>
        <dbReference type="ARBA" id="ARBA00023157"/>
    </source>
</evidence>
<evidence type="ECO:0000256" key="6">
    <source>
        <dbReference type="ARBA" id="ARBA00022737"/>
    </source>
</evidence>
<evidence type="ECO:0000313" key="17">
    <source>
        <dbReference type="Proteomes" id="UP001454036"/>
    </source>
</evidence>
<comment type="catalytic activity">
    <reaction evidence="1 14">
        <text>Catalyzes the rearrangement of -S-S- bonds in proteins.</text>
        <dbReference type="EC" id="5.3.4.1"/>
    </reaction>
</comment>
<feature type="domain" description="Thioredoxin" evidence="15">
    <location>
        <begin position="13"/>
        <end position="133"/>
    </location>
</feature>
<feature type="disulfide bond" description="Redox-active" evidence="12">
    <location>
        <begin position="51"/>
        <end position="54"/>
    </location>
</feature>
<evidence type="ECO:0000256" key="4">
    <source>
        <dbReference type="ARBA" id="ARBA00012723"/>
    </source>
</evidence>
<dbReference type="SUPFAM" id="SSF52833">
    <property type="entry name" value="Thioredoxin-like"/>
    <property type="match status" value="4"/>
</dbReference>
<evidence type="ECO:0000256" key="9">
    <source>
        <dbReference type="ARBA" id="ARBA00023180"/>
    </source>
</evidence>
<sequence>MACSCMLVGLLMIWLYRVASEEYVVTLDASNFTEFVFKQNFIAVEFYAPWCGHCKKLAPEWEKAAKALSENEPPVILAKVDANEDHNKKLASSFDVKGFPTIKMFRFGGSIVQDYKGPREAQGIVDYVNKQTAPASAEIRSPEDVAALINLKKITIVGVFPDFSGEKFENFTTLAERLRADIDFAHTTNAKLLPHGDSSLSGPIIRLFKPFDELLVDFEEFNVDVLEKLVEASSTPLVTLFNKDPDNHPYVIKYFNSPNAKAMMFLNFSSDNSDAFTSKYRDVAEQFKGQGVSFLIGDVEASQGAFQYFGLQEEQVPLVIIQTNDGQKYLKANVVPDHIPSLLKDFVDGKLQPYKKSEAIPKVNNKPVKVVVADNLEDMVFNSGKNVLLEFYAPWCGHCKKLAPILDEVAVAFQGDVDVVIAKIDATANDYPHGPFDVKGYPTLFFKSASGKISQYEGDRTKEDMVNFIQKNKDKAAQQDSGKDEL</sequence>
<dbReference type="PROSITE" id="PS51352">
    <property type="entry name" value="THIOREDOXIN_2"/>
    <property type="match status" value="2"/>
</dbReference>
<keyword evidence="10 14" id="KW-0413">Isomerase</keyword>
<evidence type="ECO:0000256" key="12">
    <source>
        <dbReference type="PIRSR" id="PIRSR605792-51"/>
    </source>
</evidence>
<dbReference type="InterPro" id="IPR013766">
    <property type="entry name" value="Thioredoxin_domain"/>
</dbReference>
<evidence type="ECO:0000313" key="16">
    <source>
        <dbReference type="EMBL" id="GAA0147918.1"/>
    </source>
</evidence>
<dbReference type="AlphaFoldDB" id="A0AAV3PCN8"/>
<dbReference type="FunFam" id="3.40.30.10:FF:000150">
    <property type="entry name" value="Protein disulfide-isomerase"/>
    <property type="match status" value="1"/>
</dbReference>
<dbReference type="PANTHER" id="PTHR18929">
    <property type="entry name" value="PROTEIN DISULFIDE ISOMERASE"/>
    <property type="match status" value="1"/>
</dbReference>
<dbReference type="GO" id="GO:0034976">
    <property type="term" value="P:response to endoplasmic reticulum stress"/>
    <property type="evidence" value="ECO:0007669"/>
    <property type="project" value="TreeGrafter"/>
</dbReference>
<dbReference type="CDD" id="cd02981">
    <property type="entry name" value="PDI_b_family"/>
    <property type="match status" value="1"/>
</dbReference>
<evidence type="ECO:0000256" key="3">
    <source>
        <dbReference type="ARBA" id="ARBA00006347"/>
    </source>
</evidence>
<comment type="similarity">
    <text evidence="3 13">Belongs to the protein disulfide isomerase family.</text>
</comment>
<feature type="domain" description="Thioredoxin" evidence="15">
    <location>
        <begin position="333"/>
        <end position="474"/>
    </location>
</feature>
<evidence type="ECO:0000256" key="2">
    <source>
        <dbReference type="ARBA" id="ARBA00004319"/>
    </source>
</evidence>
<feature type="chain" id="PRO_5043088993" description="Protein disulfide-isomerase" evidence="14">
    <location>
        <begin position="21"/>
        <end position="486"/>
    </location>
</feature>
<dbReference type="CDD" id="cd02961">
    <property type="entry name" value="PDI_a_family"/>
    <property type="match status" value="1"/>
</dbReference>
<reference evidence="16 17" key="1">
    <citation type="submission" date="2024-01" db="EMBL/GenBank/DDBJ databases">
        <title>The complete chloroplast genome sequence of Lithospermum erythrorhizon: insights into the phylogenetic relationship among Boraginaceae species and the maternal lineages of purple gromwells.</title>
        <authorList>
            <person name="Okada T."/>
            <person name="Watanabe K."/>
        </authorList>
    </citation>
    <scope>NUCLEOTIDE SEQUENCE [LARGE SCALE GENOMIC DNA]</scope>
</reference>
<name>A0AAV3PCN8_LITER</name>
<evidence type="ECO:0000256" key="14">
    <source>
        <dbReference type="RuleBase" id="RU361130"/>
    </source>
</evidence>
<feature type="disulfide bond" description="Redox-active" evidence="12">
    <location>
        <begin position="396"/>
        <end position="399"/>
    </location>
</feature>
<comment type="subcellular location">
    <subcellularLocation>
        <location evidence="2">Endoplasmic reticulum lumen</location>
    </subcellularLocation>
</comment>
<dbReference type="Pfam" id="PF13848">
    <property type="entry name" value="Thioredoxin_6"/>
    <property type="match status" value="1"/>
</dbReference>
<dbReference type="Proteomes" id="UP001454036">
    <property type="component" value="Unassembled WGS sequence"/>
</dbReference>
<dbReference type="GO" id="GO:0005788">
    <property type="term" value="C:endoplasmic reticulum lumen"/>
    <property type="evidence" value="ECO:0007669"/>
    <property type="project" value="UniProtKB-SubCell"/>
</dbReference>
<evidence type="ECO:0000256" key="13">
    <source>
        <dbReference type="RuleBase" id="RU004208"/>
    </source>
</evidence>
<dbReference type="InterPro" id="IPR036249">
    <property type="entry name" value="Thioredoxin-like_sf"/>
</dbReference>
<dbReference type="Pfam" id="PF00085">
    <property type="entry name" value="Thioredoxin"/>
    <property type="match status" value="2"/>
</dbReference>
<dbReference type="PRINTS" id="PR00421">
    <property type="entry name" value="THIOREDOXIN"/>
</dbReference>
<evidence type="ECO:0000256" key="1">
    <source>
        <dbReference type="ARBA" id="ARBA00001182"/>
    </source>
</evidence>
<keyword evidence="17" id="KW-1185">Reference proteome</keyword>
<dbReference type="InterPro" id="IPR017937">
    <property type="entry name" value="Thioredoxin_CS"/>
</dbReference>
<evidence type="ECO:0000256" key="10">
    <source>
        <dbReference type="ARBA" id="ARBA00023235"/>
    </source>
</evidence>
<accession>A0AAV3PCN8</accession>
<keyword evidence="5 14" id="KW-0732">Signal</keyword>
<dbReference type="FunFam" id="3.40.30.10:FF:000152">
    <property type="entry name" value="Protein disulfide-isomerase"/>
    <property type="match status" value="1"/>
</dbReference>
<evidence type="ECO:0000256" key="7">
    <source>
        <dbReference type="ARBA" id="ARBA00022824"/>
    </source>
</evidence>
<keyword evidence="11 12" id="KW-0676">Redox-active center</keyword>
<comment type="caution">
    <text evidence="16">The sequence shown here is derived from an EMBL/GenBank/DDBJ whole genome shotgun (WGS) entry which is preliminary data.</text>
</comment>
<protein>
    <recommendedName>
        <fullName evidence="4 14">Protein disulfide-isomerase</fullName>
        <ecNumber evidence="4 14">5.3.4.1</ecNumber>
    </recommendedName>
</protein>
<dbReference type="GO" id="GO:0003756">
    <property type="term" value="F:protein disulfide isomerase activity"/>
    <property type="evidence" value="ECO:0007669"/>
    <property type="project" value="UniProtKB-EC"/>
</dbReference>
<dbReference type="InterPro" id="IPR005788">
    <property type="entry name" value="PDI_thioredoxin-like_dom"/>
</dbReference>
<dbReference type="InterPro" id="IPR005792">
    <property type="entry name" value="Prot_disulphide_isomerase"/>
</dbReference>
<dbReference type="CDD" id="cd02995">
    <property type="entry name" value="PDI_a_PDI_a'_C"/>
    <property type="match status" value="1"/>
</dbReference>
<evidence type="ECO:0000256" key="5">
    <source>
        <dbReference type="ARBA" id="ARBA00022729"/>
    </source>
</evidence>
<organism evidence="16 17">
    <name type="scientific">Lithospermum erythrorhizon</name>
    <name type="common">Purple gromwell</name>
    <name type="synonym">Lithospermum officinale var. erythrorhizon</name>
    <dbReference type="NCBI Taxonomy" id="34254"/>
    <lineage>
        <taxon>Eukaryota</taxon>
        <taxon>Viridiplantae</taxon>
        <taxon>Streptophyta</taxon>
        <taxon>Embryophyta</taxon>
        <taxon>Tracheophyta</taxon>
        <taxon>Spermatophyta</taxon>
        <taxon>Magnoliopsida</taxon>
        <taxon>eudicotyledons</taxon>
        <taxon>Gunneridae</taxon>
        <taxon>Pentapetalae</taxon>
        <taxon>asterids</taxon>
        <taxon>lamiids</taxon>
        <taxon>Boraginales</taxon>
        <taxon>Boraginaceae</taxon>
        <taxon>Boraginoideae</taxon>
        <taxon>Lithospermeae</taxon>
        <taxon>Lithospermum</taxon>
    </lineage>
</organism>
<keyword evidence="9" id="KW-0325">Glycoprotein</keyword>
<evidence type="ECO:0000256" key="11">
    <source>
        <dbReference type="ARBA" id="ARBA00023284"/>
    </source>
</evidence>
<dbReference type="CDD" id="cd02982">
    <property type="entry name" value="PDI_b'_family"/>
    <property type="match status" value="1"/>
</dbReference>
<proteinExistence type="inferred from homology"/>
<dbReference type="Gene3D" id="3.40.30.10">
    <property type="entry name" value="Glutaredoxin"/>
    <property type="match status" value="4"/>
</dbReference>
<dbReference type="EC" id="5.3.4.1" evidence="4 14"/>
<dbReference type="NCBIfam" id="TIGR01126">
    <property type="entry name" value="pdi_dom"/>
    <property type="match status" value="2"/>
</dbReference>
<keyword evidence="8 12" id="KW-1015">Disulfide bond</keyword>
<dbReference type="PROSITE" id="PS00194">
    <property type="entry name" value="THIOREDOXIN_1"/>
    <property type="match status" value="1"/>
</dbReference>
<keyword evidence="6" id="KW-0677">Repeat</keyword>
<evidence type="ECO:0000259" key="15">
    <source>
        <dbReference type="PROSITE" id="PS51352"/>
    </source>
</evidence>
<dbReference type="PANTHER" id="PTHR18929:SF132">
    <property type="entry name" value="PROTEIN DISULFIDE-ISOMERASE A3"/>
    <property type="match status" value="1"/>
</dbReference>
<gene>
    <name evidence="16" type="ORF">LIER_07501</name>
</gene>
<keyword evidence="7" id="KW-0256">Endoplasmic reticulum</keyword>
<dbReference type="GO" id="GO:0006457">
    <property type="term" value="P:protein folding"/>
    <property type="evidence" value="ECO:0007669"/>
    <property type="project" value="TreeGrafter"/>
</dbReference>